<dbReference type="PANTHER" id="PTHR10166">
    <property type="entry name" value="VOLTAGE-DEPENDENT CALCIUM CHANNEL SUBUNIT ALPHA-2/DELTA-RELATED"/>
    <property type="match status" value="1"/>
</dbReference>
<evidence type="ECO:0000256" key="11">
    <source>
        <dbReference type="ARBA" id="ARBA00022882"/>
    </source>
</evidence>
<dbReference type="InterPro" id="IPR036465">
    <property type="entry name" value="vWFA_dom_sf"/>
</dbReference>
<evidence type="ECO:0000259" key="19">
    <source>
        <dbReference type="PROSITE" id="PS50234"/>
    </source>
</evidence>
<organism>
    <name type="scientific">Culex quinquefasciatus</name>
    <name type="common">Southern house mosquito</name>
    <name type="synonym">Culex pungens</name>
    <dbReference type="NCBI Taxonomy" id="7176"/>
    <lineage>
        <taxon>Eukaryota</taxon>
        <taxon>Metazoa</taxon>
        <taxon>Ecdysozoa</taxon>
        <taxon>Arthropoda</taxon>
        <taxon>Hexapoda</taxon>
        <taxon>Insecta</taxon>
        <taxon>Pterygota</taxon>
        <taxon>Neoptera</taxon>
        <taxon>Endopterygota</taxon>
        <taxon>Diptera</taxon>
        <taxon>Nematocera</taxon>
        <taxon>Culicoidea</taxon>
        <taxon>Culicidae</taxon>
        <taxon>Culicinae</taxon>
        <taxon>Culicini</taxon>
        <taxon>Culex</taxon>
        <taxon>Culex</taxon>
    </lineage>
</organism>
<accession>B0WF08</accession>
<keyword evidence="15" id="KW-1015">Disulfide bond</keyword>
<dbReference type="GO" id="GO:0046872">
    <property type="term" value="F:metal ion binding"/>
    <property type="evidence" value="ECO:0007669"/>
    <property type="project" value="UniProtKB-KW"/>
</dbReference>
<keyword evidence="16" id="KW-0325">Glycoprotein</keyword>
<dbReference type="OMA" id="WVYCEYS"/>
<dbReference type="AlphaFoldDB" id="B0WF08"/>
<name>B0WF08_CULQU</name>
<keyword evidence="8" id="KW-0479">Metal-binding</keyword>
<evidence type="ECO:0000256" key="18">
    <source>
        <dbReference type="SAM" id="MobiDB-lite"/>
    </source>
</evidence>
<proteinExistence type="predicted"/>
<keyword evidence="10" id="KW-0106">Calcium</keyword>
<dbReference type="InterPro" id="IPR002035">
    <property type="entry name" value="VWF_A"/>
</dbReference>
<evidence type="ECO:0000256" key="8">
    <source>
        <dbReference type="ARBA" id="ARBA00022723"/>
    </source>
</evidence>
<dbReference type="Pfam" id="PF00092">
    <property type="entry name" value="VWA"/>
    <property type="match status" value="1"/>
</dbReference>
<evidence type="ECO:0000313" key="21">
    <source>
        <dbReference type="EnsemblMetazoa" id="CPIJ005979-PA"/>
    </source>
</evidence>
<dbReference type="GO" id="GO:0005245">
    <property type="term" value="F:voltage-gated calcium channel activity"/>
    <property type="evidence" value="ECO:0007669"/>
    <property type="project" value="TreeGrafter"/>
</dbReference>
<evidence type="ECO:0000256" key="5">
    <source>
        <dbReference type="ARBA" id="ARBA00022568"/>
    </source>
</evidence>
<evidence type="ECO:0000256" key="3">
    <source>
        <dbReference type="ARBA" id="ARBA00022448"/>
    </source>
</evidence>
<reference evidence="21" key="2">
    <citation type="submission" date="2021-02" db="UniProtKB">
        <authorList>
            <consortium name="EnsemblMetazoa"/>
        </authorList>
    </citation>
    <scope>IDENTIFICATION</scope>
    <source>
        <strain evidence="21">JHB</strain>
    </source>
</reference>
<evidence type="ECO:0000256" key="12">
    <source>
        <dbReference type="ARBA" id="ARBA00022989"/>
    </source>
</evidence>
<evidence type="ECO:0000256" key="14">
    <source>
        <dbReference type="ARBA" id="ARBA00023136"/>
    </source>
</evidence>
<keyword evidence="14" id="KW-0472">Membrane</keyword>
<dbReference type="FunFam" id="3.30.450.20:FF:000057">
    <property type="entry name" value="Voltage-dependent calcium channel subunit alpha-2/delta-4"/>
    <property type="match status" value="1"/>
</dbReference>
<keyword evidence="4" id="KW-1003">Cell membrane</keyword>
<evidence type="ECO:0000313" key="22">
    <source>
        <dbReference type="Proteomes" id="UP000002320"/>
    </source>
</evidence>
<dbReference type="InterPro" id="IPR033479">
    <property type="entry name" value="dCache_1"/>
</dbReference>
<evidence type="ECO:0000256" key="17">
    <source>
        <dbReference type="ARBA" id="ARBA00023303"/>
    </source>
</evidence>
<evidence type="ECO:0000256" key="1">
    <source>
        <dbReference type="ARBA" id="ARBA00004479"/>
    </source>
</evidence>
<dbReference type="Pfam" id="PF02743">
    <property type="entry name" value="dCache_1"/>
    <property type="match status" value="1"/>
</dbReference>
<dbReference type="SUPFAM" id="SSF53300">
    <property type="entry name" value="vWA-like"/>
    <property type="match status" value="1"/>
</dbReference>
<dbReference type="InterPro" id="IPR013680">
    <property type="entry name" value="VDCC_a2/dsu"/>
</dbReference>
<evidence type="ECO:0000256" key="16">
    <source>
        <dbReference type="ARBA" id="ARBA00023180"/>
    </source>
</evidence>
<keyword evidence="17" id="KW-0407">Ion channel</keyword>
<evidence type="ECO:0000256" key="13">
    <source>
        <dbReference type="ARBA" id="ARBA00023065"/>
    </source>
</evidence>
<dbReference type="PANTHER" id="PTHR10166:SF37">
    <property type="entry name" value="STOLID, ISOFORM H"/>
    <property type="match status" value="1"/>
</dbReference>
<dbReference type="InterPro" id="IPR013608">
    <property type="entry name" value="VWA_N"/>
</dbReference>
<comment type="subcellular location">
    <subcellularLocation>
        <location evidence="2">Cell membrane</location>
        <topology evidence="2">Multi-pass membrane protein</topology>
    </subcellularLocation>
    <subcellularLocation>
        <location evidence="1">Membrane</location>
        <topology evidence="1">Single-pass type I membrane protein</topology>
    </subcellularLocation>
</comment>
<dbReference type="Gene3D" id="3.30.450.20">
    <property type="entry name" value="PAS domain"/>
    <property type="match status" value="1"/>
</dbReference>
<evidence type="ECO:0000256" key="4">
    <source>
        <dbReference type="ARBA" id="ARBA00022475"/>
    </source>
</evidence>
<keyword evidence="7" id="KW-0812">Transmembrane</keyword>
<dbReference type="Pfam" id="PF08473">
    <property type="entry name" value="VGCC_alpha2"/>
    <property type="match status" value="1"/>
</dbReference>
<evidence type="ECO:0000256" key="7">
    <source>
        <dbReference type="ARBA" id="ARBA00022692"/>
    </source>
</evidence>
<keyword evidence="11" id="KW-0851">Voltage-gated channel</keyword>
<dbReference type="VEuPathDB" id="VectorBase:CPIJ005979"/>
<keyword evidence="3" id="KW-0813">Transport</keyword>
<dbReference type="HOGENOM" id="CLU_004660_1_1_1"/>
<evidence type="ECO:0000256" key="9">
    <source>
        <dbReference type="ARBA" id="ARBA00022729"/>
    </source>
</evidence>
<dbReference type="Pfam" id="PF08399">
    <property type="entry name" value="VWA_N"/>
    <property type="match status" value="1"/>
</dbReference>
<dbReference type="FunCoup" id="B0WF08">
    <property type="interactions" value="67"/>
</dbReference>
<keyword evidence="12" id="KW-1133">Transmembrane helix</keyword>
<protein>
    <submittedName>
        <fullName evidence="20 21">Dihydropyridine-sensitive l-type calcium channel</fullName>
    </submittedName>
</protein>
<dbReference type="Gene3D" id="3.40.50.410">
    <property type="entry name" value="von Willebrand factor, type A domain"/>
    <property type="match status" value="1"/>
</dbReference>
<dbReference type="GO" id="GO:0005891">
    <property type="term" value="C:voltage-gated calcium channel complex"/>
    <property type="evidence" value="ECO:0007669"/>
    <property type="project" value="TreeGrafter"/>
</dbReference>
<dbReference type="EMBL" id="DS231913">
    <property type="protein sequence ID" value="EDS25916.1"/>
    <property type="molecule type" value="Genomic_DNA"/>
</dbReference>
<evidence type="ECO:0000313" key="20">
    <source>
        <dbReference type="EMBL" id="EDS25916.1"/>
    </source>
</evidence>
<keyword evidence="9" id="KW-0732">Signal</keyword>
<dbReference type="OrthoDB" id="10054666at2759"/>
<evidence type="ECO:0000256" key="10">
    <source>
        <dbReference type="ARBA" id="ARBA00022837"/>
    </source>
</evidence>
<dbReference type="PROSITE" id="PS50234">
    <property type="entry name" value="VWFA"/>
    <property type="match status" value="1"/>
</dbReference>
<gene>
    <name evidence="21" type="primary">6037372</name>
    <name evidence="20" type="ORF">CpipJ_CPIJ005979</name>
</gene>
<keyword evidence="22" id="KW-1185">Reference proteome</keyword>
<evidence type="ECO:0000256" key="15">
    <source>
        <dbReference type="ARBA" id="ARBA00023157"/>
    </source>
</evidence>
<keyword evidence="5" id="KW-0109">Calcium transport</keyword>
<feature type="compositionally biased region" description="Gly residues" evidence="18">
    <location>
        <begin position="18"/>
        <end position="29"/>
    </location>
</feature>
<dbReference type="InParanoid" id="B0WF08"/>
<dbReference type="VEuPathDB" id="VectorBase:CQUJHB016170"/>
<keyword evidence="6" id="KW-0107">Calcium channel</keyword>
<keyword evidence="13" id="KW-0406">Ion transport</keyword>
<feature type="region of interest" description="Disordered" evidence="18">
    <location>
        <begin position="1"/>
        <end position="29"/>
    </location>
</feature>
<dbReference type="Proteomes" id="UP000002320">
    <property type="component" value="Unassembled WGS sequence"/>
</dbReference>
<evidence type="ECO:0000256" key="6">
    <source>
        <dbReference type="ARBA" id="ARBA00022673"/>
    </source>
</evidence>
<dbReference type="KEGG" id="cqu:CpipJ_CPIJ005979"/>
<dbReference type="STRING" id="7176.B0WF08"/>
<dbReference type="SMART" id="SM00327">
    <property type="entry name" value="VWA"/>
    <property type="match status" value="1"/>
</dbReference>
<dbReference type="CDD" id="cd12912">
    <property type="entry name" value="PDC2_MCP_like"/>
    <property type="match status" value="1"/>
</dbReference>
<sequence>MDSAEQAALSESDPESSAGGGASKSHGGNGFYDARRINEYQSDGRLAEGSRQMLLRHMRRFEGYPVNISLSSVLMSGGINVDDPETQAAIKWSSHLDPLFANNIERDSALSWQYFGSSTGFLRRFPGTAWPPETSYGSKEISDFRTEDWFIQAASSPKDVIILLDSSGSMSGKEYQLAMATASAIMDTLGDDDYFNLISFSDQAKVIVPCFQDKMVRATPDNVKEVKTAIQTVECENTANFSAALESAFELLRRYNQSSLGSQCNQAIMLITDGPSDTFADIIKHYNHPHMPVRIFTYLIGKDKSSGKNLYQMACDNKGFYVQINSVEEAKRKVVEYALVMARPMVLYQADHPVHWSPVFTGGRSGILGRESENRRKLVTTVSTPVFDRRNHSTRAANLLGVVGTDVPIEEIQKMIPQHKLGVNGYSFIVDNNGRVLYHPDLRPLSDNGQYSASLKHKYNSVDLTEVELPEVDSSSNGISDRHEHRFTNMLQELRNEMVLQKEGENELTVLTHLDEMKRVTLRPQKYFYGPIEGTPFSLGIALPDNYGIHELNAQQEIRHSHTNVTEHFQNNNWKVHPDWVYCEYNSLKDVESNGESTTETTYRDKDESFDTPEEQVLHFLARVGRPGWKWMSVRPRSPAPHHGHGGIPVGHYGQHHYNSQGSRKAEPYYCDRTLVQSLVRDAIVTDGLDRGPSHPPRKEDRSRQGFTMFDVKTTFVATRSGLLRWIDHLPHPENSPEPYSGKNSSTLVTATHAIFIDHRGHKAPAAVVGLQFQHESLAKHFINITSACTGSTSCKKTCASDELDCYLLDDNGFVILSERNEHTGKFFGQIDGTIMDSLVQDRIYRRVALMDYQGICSDRDNPYTAAGEPLQPPRPMSWLLKYIVTFATYWLSILPTPVASWHQGNSYNYDTENDFEEDTYEYETNYEMPPEHNGQDNTTPDYELHTTAAPHRSQATSGPRVIPDPAHARPCDLKTDLYILQPDRLNSSGQNNPLKGKLTNCHSSGCERPFSVQKIPHSNLILLVVDVLCPCGSKQLDIEPQEVHGGAGACGVRRMAKEKMLRKRPSRCISYHPEEIEIKQCGTASPLFRASLASTIATLVLIWVLTSA</sequence>
<dbReference type="EnsemblMetazoa" id="CPIJ005979-RA">
    <property type="protein sequence ID" value="CPIJ005979-PA"/>
    <property type="gene ID" value="CPIJ005979"/>
</dbReference>
<dbReference type="InterPro" id="IPR051173">
    <property type="entry name" value="Ca_channel_alpha-2/delta"/>
</dbReference>
<reference evidence="20" key="1">
    <citation type="submission" date="2007-03" db="EMBL/GenBank/DDBJ databases">
        <title>Annotation of Culex pipiens quinquefasciatus.</title>
        <authorList>
            <consortium name="The Broad Institute Genome Sequencing Platform"/>
            <person name="Atkinson P.W."/>
            <person name="Hemingway J."/>
            <person name="Christensen B.M."/>
            <person name="Higgs S."/>
            <person name="Kodira C."/>
            <person name="Hannick L."/>
            <person name="Megy K."/>
            <person name="O'Leary S."/>
            <person name="Pearson M."/>
            <person name="Haas B.J."/>
            <person name="Mauceli E."/>
            <person name="Wortman J.R."/>
            <person name="Lee N.H."/>
            <person name="Guigo R."/>
            <person name="Stanke M."/>
            <person name="Alvarado L."/>
            <person name="Amedeo P."/>
            <person name="Antoine C.H."/>
            <person name="Arensburger P."/>
            <person name="Bidwell S.L."/>
            <person name="Crawford M."/>
            <person name="Camaro F."/>
            <person name="Devon K."/>
            <person name="Engels R."/>
            <person name="Hammond M."/>
            <person name="Howarth C."/>
            <person name="Koehrsen M."/>
            <person name="Lawson D."/>
            <person name="Montgomery P."/>
            <person name="Nene V."/>
            <person name="Nusbaum C."/>
            <person name="Puiu D."/>
            <person name="Romero-Severson J."/>
            <person name="Severson D.W."/>
            <person name="Shumway M."/>
            <person name="Sisk P."/>
            <person name="Stolte C."/>
            <person name="Zeng Q."/>
            <person name="Eisenstadt E."/>
            <person name="Fraser-Liggett C."/>
            <person name="Strausberg R."/>
            <person name="Galagan J."/>
            <person name="Birren B."/>
            <person name="Collins F.H."/>
        </authorList>
    </citation>
    <scope>NUCLEOTIDE SEQUENCE [LARGE SCALE GENOMIC DNA]</scope>
    <source>
        <strain evidence="20">JHB</strain>
    </source>
</reference>
<feature type="domain" description="VWFA" evidence="19">
    <location>
        <begin position="159"/>
        <end position="345"/>
    </location>
</feature>
<evidence type="ECO:0000256" key="2">
    <source>
        <dbReference type="ARBA" id="ARBA00004651"/>
    </source>
</evidence>
<dbReference type="eggNOG" id="KOG2353">
    <property type="taxonomic scope" value="Eukaryota"/>
</dbReference>
<dbReference type="FunFam" id="3.40.50.410:FF:000007">
    <property type="entry name" value="Calcium voltage-gated channel auxiliary subunit alpha2delta 3"/>
    <property type="match status" value="1"/>
</dbReference>